<proteinExistence type="predicted"/>
<feature type="region of interest" description="Disordered" evidence="1">
    <location>
        <begin position="170"/>
        <end position="211"/>
    </location>
</feature>
<organism evidence="2 3">
    <name type="scientific">Lentinula raphanica</name>
    <dbReference type="NCBI Taxonomy" id="153919"/>
    <lineage>
        <taxon>Eukaryota</taxon>
        <taxon>Fungi</taxon>
        <taxon>Dikarya</taxon>
        <taxon>Basidiomycota</taxon>
        <taxon>Agaricomycotina</taxon>
        <taxon>Agaricomycetes</taxon>
        <taxon>Agaricomycetidae</taxon>
        <taxon>Agaricales</taxon>
        <taxon>Marasmiineae</taxon>
        <taxon>Omphalotaceae</taxon>
        <taxon>Lentinula</taxon>
    </lineage>
</organism>
<evidence type="ECO:0008006" key="4">
    <source>
        <dbReference type="Google" id="ProtNLM"/>
    </source>
</evidence>
<keyword evidence="3" id="KW-1185">Reference proteome</keyword>
<dbReference type="AlphaFoldDB" id="A0AA38UB39"/>
<feature type="compositionally biased region" description="Polar residues" evidence="1">
    <location>
        <begin position="50"/>
        <end position="65"/>
    </location>
</feature>
<dbReference type="Proteomes" id="UP001163846">
    <property type="component" value="Unassembled WGS sequence"/>
</dbReference>
<evidence type="ECO:0000313" key="3">
    <source>
        <dbReference type="Proteomes" id="UP001163846"/>
    </source>
</evidence>
<dbReference type="EMBL" id="MU806414">
    <property type="protein sequence ID" value="KAJ3835410.1"/>
    <property type="molecule type" value="Genomic_DNA"/>
</dbReference>
<reference evidence="2" key="1">
    <citation type="submission" date="2022-08" db="EMBL/GenBank/DDBJ databases">
        <authorList>
            <consortium name="DOE Joint Genome Institute"/>
            <person name="Min B."/>
            <person name="Riley R."/>
            <person name="Sierra-Patev S."/>
            <person name="Naranjo-Ortiz M."/>
            <person name="Looney B."/>
            <person name="Konkel Z."/>
            <person name="Slot J.C."/>
            <person name="Sakamoto Y."/>
            <person name="Steenwyk J.L."/>
            <person name="Rokas A."/>
            <person name="Carro J."/>
            <person name="Camarero S."/>
            <person name="Ferreira P."/>
            <person name="Molpeceres G."/>
            <person name="Ruiz-Duenas F.J."/>
            <person name="Serrano A."/>
            <person name="Henrissat B."/>
            <person name="Drula E."/>
            <person name="Hughes K.W."/>
            <person name="Mata J.L."/>
            <person name="Ishikawa N.K."/>
            <person name="Vargas-Isla R."/>
            <person name="Ushijima S."/>
            <person name="Smith C.A."/>
            <person name="Ahrendt S."/>
            <person name="Andreopoulos W."/>
            <person name="He G."/>
            <person name="Labutti K."/>
            <person name="Lipzen A."/>
            <person name="Ng V."/>
            <person name="Sandor L."/>
            <person name="Barry K."/>
            <person name="Martinez A.T."/>
            <person name="Xiao Y."/>
            <person name="Gibbons J.G."/>
            <person name="Terashima K."/>
            <person name="Hibbett D.S."/>
            <person name="Grigoriev I.V."/>
        </authorList>
    </citation>
    <scope>NUCLEOTIDE SEQUENCE</scope>
    <source>
        <strain evidence="2">TFB9207</strain>
    </source>
</reference>
<gene>
    <name evidence="2" type="ORF">F5878DRAFT_310988</name>
</gene>
<protein>
    <recommendedName>
        <fullName evidence="4">DNA/RNA-binding protein Alba-like domain-containing protein</fullName>
    </recommendedName>
</protein>
<accession>A0AA38UB39</accession>
<feature type="compositionally biased region" description="Basic residues" evidence="1">
    <location>
        <begin position="184"/>
        <end position="193"/>
    </location>
</feature>
<sequence>MATSSKNPSDTSIRITRAGKINNYVAYALESLEKNDSNPIVLHTLPKPPDNQTATDVQPTKNDQDASNTAITLLTTPKLISVVEIIKREYLQDLEKKRSTRLVGLHQYNEIGSLEDPQGNVGYRARETDEERAQRIAMVLEGKNFPKQQQSPYMRITLSTHELPELLKKGATYQKPLTRTLSKTAKKRAKLNQKKAAQQDEATENAGLETS</sequence>
<name>A0AA38UB39_9AGAR</name>
<evidence type="ECO:0000313" key="2">
    <source>
        <dbReference type="EMBL" id="KAJ3835410.1"/>
    </source>
</evidence>
<comment type="caution">
    <text evidence="2">The sequence shown here is derived from an EMBL/GenBank/DDBJ whole genome shotgun (WGS) entry which is preliminary data.</text>
</comment>
<evidence type="ECO:0000256" key="1">
    <source>
        <dbReference type="SAM" id="MobiDB-lite"/>
    </source>
</evidence>
<feature type="region of interest" description="Disordered" evidence="1">
    <location>
        <begin position="46"/>
        <end position="65"/>
    </location>
</feature>